<dbReference type="OrthoDB" id="18412at2759"/>
<reference evidence="4 5" key="1">
    <citation type="submission" date="2017-09" db="EMBL/GenBank/DDBJ databases">
        <title>Genome sequencing of Besnoitia besnoiti strain Bb-Ger1.</title>
        <authorList>
            <person name="Schares G."/>
            <person name="Venepally P."/>
            <person name="Lorenzi H.A."/>
        </authorList>
    </citation>
    <scope>NUCLEOTIDE SEQUENCE [LARGE SCALE GENOMIC DNA]</scope>
    <source>
        <strain evidence="4 5">Bb-Ger1</strain>
    </source>
</reference>
<feature type="compositionally biased region" description="Acidic residues" evidence="2">
    <location>
        <begin position="257"/>
        <end position="270"/>
    </location>
</feature>
<comment type="caution">
    <text evidence="4">The sequence shown here is derived from an EMBL/GenBank/DDBJ whole genome shotgun (WGS) entry which is preliminary data.</text>
</comment>
<evidence type="ECO:0000256" key="2">
    <source>
        <dbReference type="SAM" id="MobiDB-lite"/>
    </source>
</evidence>
<evidence type="ECO:0000313" key="4">
    <source>
        <dbReference type="EMBL" id="PFH32939.1"/>
    </source>
</evidence>
<feature type="compositionally biased region" description="Gly residues" evidence="2">
    <location>
        <begin position="103"/>
        <end position="115"/>
    </location>
</feature>
<dbReference type="KEGG" id="bbes:BESB_081380"/>
<keyword evidence="1" id="KW-0862">Zinc</keyword>
<dbReference type="GeneID" id="40313064"/>
<feature type="domain" description="HIT-type" evidence="3">
    <location>
        <begin position="128"/>
        <end position="163"/>
    </location>
</feature>
<proteinExistence type="predicted"/>
<feature type="region of interest" description="Disordered" evidence="2">
    <location>
        <begin position="1"/>
        <end position="117"/>
    </location>
</feature>
<protein>
    <recommendedName>
        <fullName evidence="3">HIT-type domain-containing protein</fullName>
    </recommendedName>
</protein>
<dbReference type="CDD" id="cd23024">
    <property type="entry name" value="zf-HIT_ZNHIT2-3"/>
    <property type="match status" value="1"/>
</dbReference>
<feature type="compositionally biased region" description="Low complexity" evidence="2">
    <location>
        <begin position="1"/>
        <end position="22"/>
    </location>
</feature>
<keyword evidence="1" id="KW-0863">Zinc-finger</keyword>
<accession>A0A2A9M4R4</accession>
<dbReference type="VEuPathDB" id="ToxoDB:BESB_081380"/>
<keyword evidence="1" id="KW-0479">Metal-binding</keyword>
<dbReference type="RefSeq" id="XP_029216948.1">
    <property type="nucleotide sequence ID" value="XM_029366488.1"/>
</dbReference>
<gene>
    <name evidence="4" type="ORF">BESB_081380</name>
</gene>
<name>A0A2A9M4R4_BESBE</name>
<dbReference type="InterPro" id="IPR007529">
    <property type="entry name" value="Znf_HIT"/>
</dbReference>
<keyword evidence="5" id="KW-1185">Reference proteome</keyword>
<organism evidence="4 5">
    <name type="scientific">Besnoitia besnoiti</name>
    <name type="common">Apicomplexan protozoan</name>
    <dbReference type="NCBI Taxonomy" id="94643"/>
    <lineage>
        <taxon>Eukaryota</taxon>
        <taxon>Sar</taxon>
        <taxon>Alveolata</taxon>
        <taxon>Apicomplexa</taxon>
        <taxon>Conoidasida</taxon>
        <taxon>Coccidia</taxon>
        <taxon>Eucoccidiorida</taxon>
        <taxon>Eimeriorina</taxon>
        <taxon>Sarcocystidae</taxon>
        <taxon>Besnoitia</taxon>
    </lineage>
</organism>
<feature type="region of interest" description="Disordered" evidence="2">
    <location>
        <begin position="160"/>
        <end position="289"/>
    </location>
</feature>
<feature type="compositionally biased region" description="Basic and acidic residues" evidence="2">
    <location>
        <begin position="82"/>
        <end position="91"/>
    </location>
</feature>
<evidence type="ECO:0000313" key="5">
    <source>
        <dbReference type="Proteomes" id="UP000224006"/>
    </source>
</evidence>
<feature type="compositionally biased region" description="Acidic residues" evidence="2">
    <location>
        <begin position="229"/>
        <end position="243"/>
    </location>
</feature>
<dbReference type="EMBL" id="NWUJ01000009">
    <property type="protein sequence ID" value="PFH32939.1"/>
    <property type="molecule type" value="Genomic_DNA"/>
</dbReference>
<dbReference type="GO" id="GO:0008270">
    <property type="term" value="F:zinc ion binding"/>
    <property type="evidence" value="ECO:0007669"/>
    <property type="project" value="UniProtKB-UniRule"/>
</dbReference>
<dbReference type="Gene3D" id="3.30.60.190">
    <property type="match status" value="1"/>
</dbReference>
<evidence type="ECO:0000259" key="3">
    <source>
        <dbReference type="PROSITE" id="PS51083"/>
    </source>
</evidence>
<evidence type="ECO:0000256" key="1">
    <source>
        <dbReference type="PROSITE-ProRule" id="PRU00453"/>
    </source>
</evidence>
<dbReference type="PROSITE" id="PS51083">
    <property type="entry name" value="ZF_HIT"/>
    <property type="match status" value="1"/>
</dbReference>
<feature type="compositionally biased region" description="Low complexity" evidence="2">
    <location>
        <begin position="61"/>
        <end position="81"/>
    </location>
</feature>
<dbReference type="AlphaFoldDB" id="A0A2A9M4R4"/>
<sequence length="380" mass="41201">MASFAPSGAASPRSSRVPASGALEDHLPPHHRRQSGSTDARRGTSRFGSHAHGTGASVRGAPHGSAFPSHAASPAAASLARGDPREGGCRERGRRGWRPFGARRGGGRGGRGARGGRLEERVVEAKICVVCGSSEDVKYKLPCCRGLFCSAACFRQHRQQPSCRPREDLRADTPAGESEAPPHSGNKRLREDEEASPAALRTAEAAGERGEGLGVAKRRRGEEHAQHAEEEEEGECEEEEDPTESAATLQPLARDAAEDEDEQEMEDDQESPTAVRWFRDGDDALGDEELDGAFDDRLEEAEEEEHLGSDELSLQQKEALRSNAELREAFEKSLRLREAFADIASAADKTAALAIYLNDGWFESICDQVMNVIQEEDEGH</sequence>
<dbReference type="Proteomes" id="UP000224006">
    <property type="component" value="Chromosome VIII"/>
</dbReference>